<dbReference type="PANTHER" id="PTHR16023">
    <property type="entry name" value="TAX1 BINDING PROTEIN-RELATED"/>
    <property type="match status" value="1"/>
</dbReference>
<dbReference type="Gene3D" id="3.30.590.10">
    <property type="entry name" value="Glutamine synthetase/guanido kinase, catalytic domain"/>
    <property type="match status" value="2"/>
</dbReference>
<evidence type="ECO:0000313" key="18">
    <source>
        <dbReference type="Proteomes" id="UP001055439"/>
    </source>
</evidence>
<feature type="region of interest" description="Disordered" evidence="14">
    <location>
        <begin position="644"/>
        <end position="665"/>
    </location>
</feature>
<evidence type="ECO:0000256" key="1">
    <source>
        <dbReference type="ARBA" id="ARBA00004308"/>
    </source>
</evidence>
<protein>
    <recommendedName>
        <fullName evidence="4 13">Glutamine synthetase</fullName>
        <ecNumber evidence="4 13">6.3.1.2</ecNumber>
    </recommendedName>
</protein>
<dbReference type="GO" id="GO:0004356">
    <property type="term" value="F:glutamine synthetase activity"/>
    <property type="evidence" value="ECO:0007669"/>
    <property type="project" value="UniProtKB-EC"/>
</dbReference>
<keyword evidence="5 13" id="KW-0436">Ligase</keyword>
<dbReference type="InterPro" id="IPR026825">
    <property type="entry name" value="Vac14"/>
</dbReference>
<dbReference type="PROSITE" id="PS51986">
    <property type="entry name" value="GS_BETA_GRASP"/>
    <property type="match status" value="1"/>
</dbReference>
<dbReference type="PROSITE" id="PS00180">
    <property type="entry name" value="GLNA_1"/>
    <property type="match status" value="1"/>
</dbReference>
<name>A0A9E7GYH3_9LILI</name>
<dbReference type="SUPFAM" id="SSF48371">
    <property type="entry name" value="ARM repeat"/>
    <property type="match status" value="1"/>
</dbReference>
<evidence type="ECO:0000256" key="2">
    <source>
        <dbReference type="ARBA" id="ARBA00009897"/>
    </source>
</evidence>
<dbReference type="OrthoDB" id="5574975at2759"/>
<dbReference type="InterPro" id="IPR016024">
    <property type="entry name" value="ARM-type_fold"/>
</dbReference>
<dbReference type="FunFam" id="1.25.10.10:FF:000411">
    <property type="entry name" value="protein VAC14 homolog"/>
    <property type="match status" value="1"/>
</dbReference>
<evidence type="ECO:0000256" key="11">
    <source>
        <dbReference type="PROSITE-ProRule" id="PRU01330"/>
    </source>
</evidence>
<evidence type="ECO:0000256" key="13">
    <source>
        <dbReference type="RuleBase" id="RU004356"/>
    </source>
</evidence>
<dbReference type="PROSITE" id="PS00181">
    <property type="entry name" value="GLNA_ATP"/>
    <property type="match status" value="1"/>
</dbReference>
<dbReference type="AlphaFoldDB" id="A0A9E7GYH3"/>
<dbReference type="GO" id="GO:0070772">
    <property type="term" value="C:PAS complex"/>
    <property type="evidence" value="ECO:0007669"/>
    <property type="project" value="InterPro"/>
</dbReference>
<proteinExistence type="inferred from homology"/>
<evidence type="ECO:0000313" key="17">
    <source>
        <dbReference type="EMBL" id="URE24086.1"/>
    </source>
</evidence>
<evidence type="ECO:0000256" key="14">
    <source>
        <dbReference type="SAM" id="MobiDB-lite"/>
    </source>
</evidence>
<dbReference type="Gene3D" id="3.10.20.70">
    <property type="entry name" value="Glutamine synthetase, N-terminal domain"/>
    <property type="match status" value="1"/>
</dbReference>
<dbReference type="Proteomes" id="UP001055439">
    <property type="component" value="Chromosome 8"/>
</dbReference>
<keyword evidence="8 13" id="KW-0067">ATP-binding</keyword>
<dbReference type="FunFam" id="3.10.20.70:FF:000003">
    <property type="entry name" value="Glutamine synthetase, chloroplastic"/>
    <property type="match status" value="1"/>
</dbReference>
<dbReference type="InterPro" id="IPR008147">
    <property type="entry name" value="Gln_synt_N"/>
</dbReference>
<keyword evidence="7 13" id="KW-0547">Nucleotide-binding</keyword>
<dbReference type="EMBL" id="CP097510">
    <property type="protein sequence ID" value="URE24086.1"/>
    <property type="molecule type" value="Genomic_DNA"/>
</dbReference>
<dbReference type="InterPro" id="IPR011989">
    <property type="entry name" value="ARM-like"/>
</dbReference>
<dbReference type="FunFam" id="3.30.590.10:FF:000004">
    <property type="entry name" value="Glutamine synthetase"/>
    <property type="match status" value="1"/>
</dbReference>
<evidence type="ECO:0000256" key="6">
    <source>
        <dbReference type="ARBA" id="ARBA00022737"/>
    </source>
</evidence>
<evidence type="ECO:0000256" key="10">
    <source>
        <dbReference type="PROSITE-ProRule" id="PRU00103"/>
    </source>
</evidence>
<dbReference type="SUPFAM" id="SSF55931">
    <property type="entry name" value="Glutamine synthetase/guanido kinase"/>
    <property type="match status" value="1"/>
</dbReference>
<dbReference type="Gene3D" id="1.25.10.10">
    <property type="entry name" value="Leucine-rich Repeat Variant"/>
    <property type="match status" value="2"/>
</dbReference>
<dbReference type="GO" id="GO:0005524">
    <property type="term" value="F:ATP binding"/>
    <property type="evidence" value="ECO:0007669"/>
    <property type="project" value="UniProtKB-KW"/>
</dbReference>
<evidence type="ECO:0000256" key="5">
    <source>
        <dbReference type="ARBA" id="ARBA00022598"/>
    </source>
</evidence>
<dbReference type="InterPro" id="IPR027303">
    <property type="entry name" value="Gln_synth_gly_rich_site"/>
</dbReference>
<dbReference type="InterPro" id="IPR014746">
    <property type="entry name" value="Gln_synth/guanido_kin_cat_dom"/>
</dbReference>
<feature type="domain" description="GS beta-grasp" evidence="15">
    <location>
        <begin position="623"/>
        <end position="703"/>
    </location>
</feature>
<dbReference type="GO" id="GO:0010008">
    <property type="term" value="C:endosome membrane"/>
    <property type="evidence" value="ECO:0007669"/>
    <property type="project" value="TreeGrafter"/>
</dbReference>
<dbReference type="PROSITE" id="PS50077">
    <property type="entry name" value="HEAT_REPEAT"/>
    <property type="match status" value="1"/>
</dbReference>
<accession>A0A9E7GYH3</accession>
<dbReference type="InterPro" id="IPR036651">
    <property type="entry name" value="Gln_synt_N_sf"/>
</dbReference>
<organism evidence="17 18">
    <name type="scientific">Musa troglodytarum</name>
    <name type="common">fe'i banana</name>
    <dbReference type="NCBI Taxonomy" id="320322"/>
    <lineage>
        <taxon>Eukaryota</taxon>
        <taxon>Viridiplantae</taxon>
        <taxon>Streptophyta</taxon>
        <taxon>Embryophyta</taxon>
        <taxon>Tracheophyta</taxon>
        <taxon>Spermatophyta</taxon>
        <taxon>Magnoliopsida</taxon>
        <taxon>Liliopsida</taxon>
        <taxon>Zingiberales</taxon>
        <taxon>Musaceae</taxon>
        <taxon>Musa</taxon>
    </lineage>
</organism>
<comment type="subcellular location">
    <subcellularLocation>
        <location evidence="1">Endomembrane system</location>
    </subcellularLocation>
</comment>
<dbReference type="Pfam" id="PF00120">
    <property type="entry name" value="Gln-synt_C"/>
    <property type="match status" value="1"/>
</dbReference>
<gene>
    <name evidence="17" type="ORF">MUK42_15831</name>
</gene>
<dbReference type="InterPro" id="IPR008146">
    <property type="entry name" value="Gln_synth_cat_dom"/>
</dbReference>
<dbReference type="GO" id="GO:0006542">
    <property type="term" value="P:glutamine biosynthetic process"/>
    <property type="evidence" value="ECO:0007669"/>
    <property type="project" value="InterPro"/>
</dbReference>
<dbReference type="PANTHER" id="PTHR16023:SF0">
    <property type="entry name" value="PROTEIN VAC14 HOMOLOG"/>
    <property type="match status" value="1"/>
</dbReference>
<dbReference type="Pfam" id="PF12755">
    <property type="entry name" value="Vac14_Fab1_bd"/>
    <property type="match status" value="1"/>
</dbReference>
<dbReference type="Pfam" id="PF03951">
    <property type="entry name" value="Gln-synt_N"/>
    <property type="match status" value="1"/>
</dbReference>
<sequence length="961" mass="107708">MADGLSLIPASVLRNLADKLYEKRKNAALEIEGIVKQLALAGEHEKISAVINLLTVDFACSPQANQRKGGLIGLAAATVGLAAEAAQHLEQIVPPVLNSFTDHDGRVRYYACEALYNIAKVVRGDFIFFFNKIFDALCKLSADADPNVQSAAHLLDRLIKDIVTESDQFSIEEFIPLLRERMNVLNPYVRQFLVGWITVLDSVPDIDMLGFLPDFLDGLFNMLSDSSHEIRQQADSALSEFLQEIKNSPINEFVKLGGEQLVPYYADILGAILPCISDKEEKIRVVARETNEELRAIRADPADGFNIDAILSIARRELTSEWEATRIEALHWISALLARYRSEVISYLNHTFDSLLNALSDSSNEVVLLALEVHACIAEDNKNFWRLVGLLVRNFQNDRVLLERRGALIVRRLCVLLDAERVYRQFSLNLEQEEDLDFASVMVQSLREEDINAKFLVQLDKLIRLLETPIFAYLRLQLLEPGKYTWLLKTLYGLLMMLPQQSAAFKILRTRLKTVPSYSCIEQLKGTSSENPYSQILQFSEDNRNRYAANVANVYNAIDFPSRLQQFEQMQHKHRMHSKSKLQSRNSTPSIASQSIEEEQLFADMALLTDLIKLNLSDYTEKIIAEYIWVGGSGVDLRSKARTLSGPVTDPSQLPKWNYDGSSTGQAPGEDSEVILYPQAIFKDPFRKGNNILVMCDCYTPQGEPIPTNKRHNAAKIFSNPAVAAEEAWFGIEQEYTLLQKDVKWPIGWPIGGYPGPQGPYYCSAGADKAFGRDVVDAHYKACLYAGIDISGINGEVMPGQWEFQVGPCVGISAGDQLWVARYVLERITEMAGVVLSLDPKPIQGDWNGAGAHTNYSTKSMRSDGGYGVIKEAIEKLGRRHKEHIAAYGEGNERRLTGRHETADIDTFVWGVANRGASIRVGRDTEKSGKGYFEDRRPASNMDPYVVTSMIAETTILWKPT</sequence>
<evidence type="ECO:0000256" key="12">
    <source>
        <dbReference type="RuleBase" id="RU000384"/>
    </source>
</evidence>
<comment type="catalytic activity">
    <reaction evidence="13">
        <text>L-glutamate + NH4(+) + ATP = L-glutamine + ADP + phosphate + H(+)</text>
        <dbReference type="Rhea" id="RHEA:16169"/>
        <dbReference type="ChEBI" id="CHEBI:15378"/>
        <dbReference type="ChEBI" id="CHEBI:28938"/>
        <dbReference type="ChEBI" id="CHEBI:29985"/>
        <dbReference type="ChEBI" id="CHEBI:30616"/>
        <dbReference type="ChEBI" id="CHEBI:43474"/>
        <dbReference type="ChEBI" id="CHEBI:58359"/>
        <dbReference type="ChEBI" id="CHEBI:456216"/>
        <dbReference type="EC" id="6.3.1.2"/>
    </reaction>
</comment>
<dbReference type="Pfam" id="PF11916">
    <property type="entry name" value="Vac14_Fig4_bd"/>
    <property type="match status" value="1"/>
</dbReference>
<dbReference type="PROSITE" id="PS51987">
    <property type="entry name" value="GS_CATALYTIC"/>
    <property type="match status" value="1"/>
</dbReference>
<dbReference type="InterPro" id="IPR021841">
    <property type="entry name" value="VAC14_Fig4p-bd"/>
</dbReference>
<keyword evidence="9" id="KW-0472">Membrane</keyword>
<evidence type="ECO:0000256" key="7">
    <source>
        <dbReference type="ARBA" id="ARBA00022741"/>
    </source>
</evidence>
<comment type="similarity">
    <text evidence="2 11 12">Belongs to the glutamine synthetase family.</text>
</comment>
<dbReference type="InterPro" id="IPR021133">
    <property type="entry name" value="HEAT_type_2"/>
</dbReference>
<evidence type="ECO:0000256" key="3">
    <source>
        <dbReference type="ARBA" id="ARBA00010225"/>
    </source>
</evidence>
<comment type="similarity">
    <text evidence="3">Belongs to the VAC14 family.</text>
</comment>
<evidence type="ECO:0000259" key="16">
    <source>
        <dbReference type="PROSITE" id="PS51987"/>
    </source>
</evidence>
<dbReference type="FunFam" id="1.25.10.10:FF:001082">
    <property type="entry name" value="ARM repeat superfamily protein"/>
    <property type="match status" value="1"/>
</dbReference>
<dbReference type="SUPFAM" id="SSF54368">
    <property type="entry name" value="Glutamine synthetase, N-terminal domain"/>
    <property type="match status" value="1"/>
</dbReference>
<reference evidence="17" key="1">
    <citation type="submission" date="2022-05" db="EMBL/GenBank/DDBJ databases">
        <title>The Musa troglodytarum L. genome provides insights into the mechanism of non-climacteric behaviour and enrichment of carotenoids.</title>
        <authorList>
            <person name="Wang J."/>
        </authorList>
    </citation>
    <scope>NUCLEOTIDE SEQUENCE</scope>
    <source>
        <tissue evidence="17">Leaf</tissue>
    </source>
</reference>
<evidence type="ECO:0000256" key="4">
    <source>
        <dbReference type="ARBA" id="ARBA00012937"/>
    </source>
</evidence>
<keyword evidence="6" id="KW-0677">Repeat</keyword>
<keyword evidence="18" id="KW-1185">Reference proteome</keyword>
<feature type="repeat" description="HEAT" evidence="10">
    <location>
        <begin position="92"/>
        <end position="127"/>
    </location>
</feature>
<dbReference type="EC" id="6.3.1.2" evidence="4 13"/>
<dbReference type="GO" id="GO:0006661">
    <property type="term" value="P:phosphatidylinositol biosynthetic process"/>
    <property type="evidence" value="ECO:0007669"/>
    <property type="project" value="InterPro"/>
</dbReference>
<feature type="domain" description="GS catalytic" evidence="16">
    <location>
        <begin position="710"/>
        <end position="961"/>
    </location>
</feature>
<evidence type="ECO:0000256" key="9">
    <source>
        <dbReference type="ARBA" id="ARBA00023136"/>
    </source>
</evidence>
<dbReference type="SMART" id="SM01230">
    <property type="entry name" value="Gln-synt_C"/>
    <property type="match status" value="1"/>
</dbReference>
<evidence type="ECO:0000256" key="8">
    <source>
        <dbReference type="ARBA" id="ARBA00022840"/>
    </source>
</evidence>
<dbReference type="InterPro" id="IPR027302">
    <property type="entry name" value="Gln_synth_N_conserv_site"/>
</dbReference>
<evidence type="ECO:0000259" key="15">
    <source>
        <dbReference type="PROSITE" id="PS51986"/>
    </source>
</evidence>